<comment type="similarity">
    <text evidence="1 7">Belongs to the FliN/MopA/SpaO family.</text>
</comment>
<keyword evidence="9" id="KW-0282">Flagellum</keyword>
<feature type="domain" description="Flagellar motor switch protein FliN-like C-terminal" evidence="8">
    <location>
        <begin position="19"/>
        <end position="89"/>
    </location>
</feature>
<keyword evidence="7" id="KW-0975">Bacterial flagellum</keyword>
<dbReference type="PANTHER" id="PTHR43484:SF1">
    <property type="entry name" value="FLAGELLAR MOTOR SWITCH PROTEIN FLIN"/>
    <property type="match status" value="1"/>
</dbReference>
<dbReference type="Pfam" id="PF01052">
    <property type="entry name" value="FliMN_C"/>
    <property type="match status" value="1"/>
</dbReference>
<evidence type="ECO:0000256" key="6">
    <source>
        <dbReference type="ARBA" id="ARBA00023136"/>
    </source>
</evidence>
<dbReference type="InterPro" id="IPR051469">
    <property type="entry name" value="FliN/MopA/SpaO"/>
</dbReference>
<dbReference type="InterPro" id="IPR001172">
    <property type="entry name" value="FliN_T3SS_HrcQb"/>
</dbReference>
<name>A0A2T5KDF5_9RHOB</name>
<gene>
    <name evidence="9" type="ORF">C8J28_102220</name>
</gene>
<dbReference type="InterPro" id="IPR036429">
    <property type="entry name" value="SpoA-like_sf"/>
</dbReference>
<dbReference type="EMBL" id="QAOT01000002">
    <property type="protein sequence ID" value="PTR20455.1"/>
    <property type="molecule type" value="Genomic_DNA"/>
</dbReference>
<keyword evidence="4 7" id="KW-0145">Chemotaxis</keyword>
<dbReference type="GO" id="GO:0009425">
    <property type="term" value="C:bacterial-type flagellum basal body"/>
    <property type="evidence" value="ECO:0007669"/>
    <property type="project" value="UniProtKB-SubCell"/>
</dbReference>
<keyword evidence="10" id="KW-1185">Reference proteome</keyword>
<reference evidence="9 10" key="1">
    <citation type="submission" date="2018-04" db="EMBL/GenBank/DDBJ databases">
        <title>Genomic Encyclopedia of Type Strains, Phase III (KMG-III): the genomes of soil and plant-associated and newly described type strains.</title>
        <authorList>
            <person name="Whitman W."/>
        </authorList>
    </citation>
    <scope>NUCLEOTIDE SEQUENCE [LARGE SCALE GENOMIC DNA]</scope>
    <source>
        <strain evidence="9 10">KA25</strain>
    </source>
</reference>
<dbReference type="GO" id="GO:0071973">
    <property type="term" value="P:bacterial-type flagellum-dependent cell motility"/>
    <property type="evidence" value="ECO:0007669"/>
    <property type="project" value="UniProtKB-UniRule"/>
</dbReference>
<accession>A0A2T5KDF5</accession>
<dbReference type="GO" id="GO:0005886">
    <property type="term" value="C:plasma membrane"/>
    <property type="evidence" value="ECO:0007669"/>
    <property type="project" value="UniProtKB-SubCell"/>
</dbReference>
<keyword evidence="5 7" id="KW-0283">Flagellar rotation</keyword>
<dbReference type="InterPro" id="IPR012826">
    <property type="entry name" value="FliN"/>
</dbReference>
<dbReference type="SUPFAM" id="SSF101801">
    <property type="entry name" value="Surface presentation of antigens (SPOA)"/>
    <property type="match status" value="1"/>
</dbReference>
<protein>
    <recommendedName>
        <fullName evidence="2 7">Flagellar motor switch protein FliN</fullName>
    </recommendedName>
</protein>
<evidence type="ECO:0000313" key="9">
    <source>
        <dbReference type="EMBL" id="PTR20455.1"/>
    </source>
</evidence>
<sequence>MTDTARPLTERLGAENLRLLENIGVRLTVEVGRTEMTIRDLLRLSEGSVVELDRLAGDPLDVLVNGTPIAKGEVVMVGERFGIRFGQIIEPEKRAESL</sequence>
<dbReference type="OrthoDB" id="9790303at2"/>
<evidence type="ECO:0000256" key="4">
    <source>
        <dbReference type="ARBA" id="ARBA00022500"/>
    </source>
</evidence>
<dbReference type="Proteomes" id="UP000244060">
    <property type="component" value="Unassembled WGS sequence"/>
</dbReference>
<dbReference type="PANTHER" id="PTHR43484">
    <property type="match status" value="1"/>
</dbReference>
<dbReference type="NCBIfam" id="TIGR02480">
    <property type="entry name" value="fliN"/>
    <property type="match status" value="1"/>
</dbReference>
<keyword evidence="6 7" id="KW-0472">Membrane</keyword>
<evidence type="ECO:0000256" key="3">
    <source>
        <dbReference type="ARBA" id="ARBA00022475"/>
    </source>
</evidence>
<evidence type="ECO:0000256" key="5">
    <source>
        <dbReference type="ARBA" id="ARBA00022779"/>
    </source>
</evidence>
<dbReference type="GO" id="GO:0006935">
    <property type="term" value="P:chemotaxis"/>
    <property type="evidence" value="ECO:0007669"/>
    <property type="project" value="UniProtKB-KW"/>
</dbReference>
<dbReference type="GO" id="GO:0003774">
    <property type="term" value="F:cytoskeletal motor activity"/>
    <property type="evidence" value="ECO:0007669"/>
    <property type="project" value="UniProtKB-UniRule"/>
</dbReference>
<comment type="function">
    <text evidence="7">FliN is one of three proteins (FliG, FliN, FliM) that form the rotor-mounted switch complex (C ring), located at the base of the basal body. This complex interacts with the CheY and CheZ chemotaxis proteins, in addition to contacting components of the motor that determine the direction of flagellar rotation.</text>
</comment>
<dbReference type="RefSeq" id="WP_011908671.1">
    <property type="nucleotide sequence ID" value="NZ_CP089965.1"/>
</dbReference>
<keyword evidence="9" id="KW-0966">Cell projection</keyword>
<proteinExistence type="inferred from homology"/>
<evidence type="ECO:0000313" key="10">
    <source>
        <dbReference type="Proteomes" id="UP000244060"/>
    </source>
</evidence>
<evidence type="ECO:0000256" key="7">
    <source>
        <dbReference type="RuleBase" id="RU362074"/>
    </source>
</evidence>
<dbReference type="PRINTS" id="PR00956">
    <property type="entry name" value="FLGMOTORFLIN"/>
</dbReference>
<organism evidence="9 10">
    <name type="scientific">Cereibacter azotoformans</name>
    <dbReference type="NCBI Taxonomy" id="43057"/>
    <lineage>
        <taxon>Bacteria</taxon>
        <taxon>Pseudomonadati</taxon>
        <taxon>Pseudomonadota</taxon>
        <taxon>Alphaproteobacteria</taxon>
        <taxon>Rhodobacterales</taxon>
        <taxon>Paracoccaceae</taxon>
        <taxon>Cereibacter</taxon>
    </lineage>
</organism>
<evidence type="ECO:0000256" key="1">
    <source>
        <dbReference type="ARBA" id="ARBA00009226"/>
    </source>
</evidence>
<keyword evidence="9" id="KW-0969">Cilium</keyword>
<evidence type="ECO:0000256" key="2">
    <source>
        <dbReference type="ARBA" id="ARBA00021897"/>
    </source>
</evidence>
<keyword evidence="3 7" id="KW-1003">Cell membrane</keyword>
<dbReference type="InterPro" id="IPR001543">
    <property type="entry name" value="FliN-like_C"/>
</dbReference>
<dbReference type="Gene3D" id="2.30.330.10">
    <property type="entry name" value="SpoA-like"/>
    <property type="match status" value="1"/>
</dbReference>
<comment type="subcellular location">
    <subcellularLocation>
        <location evidence="7">Cell membrane</location>
        <topology evidence="7">Peripheral membrane protein</topology>
        <orientation evidence="7">Cytoplasmic side</orientation>
    </subcellularLocation>
    <subcellularLocation>
        <location evidence="7">Bacterial flagellum basal body</location>
    </subcellularLocation>
</comment>
<dbReference type="AlphaFoldDB" id="A0A2T5KDF5"/>
<evidence type="ECO:0000259" key="8">
    <source>
        <dbReference type="Pfam" id="PF01052"/>
    </source>
</evidence>
<comment type="caution">
    <text evidence="9">The sequence shown here is derived from an EMBL/GenBank/DDBJ whole genome shotgun (WGS) entry which is preliminary data.</text>
</comment>